<organism evidence="7 8">
    <name type="scientific">Austrofundulus limnaeus</name>
    <name type="common">Annual killifish</name>
    <dbReference type="NCBI Taxonomy" id="52670"/>
    <lineage>
        <taxon>Eukaryota</taxon>
        <taxon>Metazoa</taxon>
        <taxon>Chordata</taxon>
        <taxon>Craniata</taxon>
        <taxon>Vertebrata</taxon>
        <taxon>Euteleostomi</taxon>
        <taxon>Actinopterygii</taxon>
        <taxon>Neopterygii</taxon>
        <taxon>Teleostei</taxon>
        <taxon>Neoteleostei</taxon>
        <taxon>Acanthomorphata</taxon>
        <taxon>Ovalentaria</taxon>
        <taxon>Atherinomorphae</taxon>
        <taxon>Cyprinodontiformes</taxon>
        <taxon>Rivulidae</taxon>
        <taxon>Austrofundulus</taxon>
    </lineage>
</organism>
<dbReference type="Pfam" id="PF14604">
    <property type="entry name" value="SH3_9"/>
    <property type="match status" value="1"/>
</dbReference>
<dbReference type="Proteomes" id="UP000192220">
    <property type="component" value="Unplaced"/>
</dbReference>
<evidence type="ECO:0000313" key="8">
    <source>
        <dbReference type="RefSeq" id="XP_013878448.1"/>
    </source>
</evidence>
<dbReference type="InParanoid" id="A0A2I4CEN8"/>
<dbReference type="PROSITE" id="PS50002">
    <property type="entry name" value="SH3"/>
    <property type="match status" value="1"/>
</dbReference>
<dbReference type="RefSeq" id="XP_013878448.1">
    <property type="nucleotide sequence ID" value="XM_014022994.1"/>
</dbReference>
<evidence type="ECO:0000259" key="6">
    <source>
        <dbReference type="PROSITE" id="PS51021"/>
    </source>
</evidence>
<proteinExistence type="inferred from homology"/>
<dbReference type="KEGG" id="alim:106527965"/>
<dbReference type="OrthoDB" id="443981at2759"/>
<protein>
    <submittedName>
        <fullName evidence="8">Endophilin-A3b</fullName>
    </submittedName>
</protein>
<dbReference type="SUPFAM" id="SSF103657">
    <property type="entry name" value="BAR/IMD domain-like"/>
    <property type="match status" value="1"/>
</dbReference>
<accession>A0A2I4CEN8</accession>
<dbReference type="SMART" id="SM00721">
    <property type="entry name" value="BAR"/>
    <property type="match status" value="1"/>
</dbReference>
<dbReference type="InterPro" id="IPR027267">
    <property type="entry name" value="AH/BAR_dom_sf"/>
</dbReference>
<dbReference type="PROSITE" id="PS51021">
    <property type="entry name" value="BAR"/>
    <property type="match status" value="1"/>
</dbReference>
<sequence length="388" mass="43184">MSVSGMKKQFHKASQLLNERLLGAEGTSLDEDFRIMEQKVKMFNALLTELLSRTTELLQPNPAHRVKRSVLSSVSRITGQRRTTGYPQAEGILGNCMMSYGQKLGPSEFGDALMEVGGALQQIGEARNVLEVSVKRTFMDPLQELQHSELKEIKFQLKKVHSRRLDFDYTRRRRGKVVSADVRQTRDKFVSSKELAERSMFVVLHNDVDRVSQLAALVAALLDFHREAQQILLGLHDNLQTRLTAASNKQAQRFRSKQIQLRGDQAGTAEFYQQPSEPAPLSAAGERITVVPSRPGRLVPADTKPIPDTPIPDTPVPDAPVLDAPVLDRPCCRAVYSFQPSHDGELQFSEGDIIVLTGRVDAHWYEGAVGGRSGLLPVNYVDVLVPLQ</sequence>
<evidence type="ECO:0000256" key="2">
    <source>
        <dbReference type="ARBA" id="ARBA00022443"/>
    </source>
</evidence>
<dbReference type="GO" id="GO:0098978">
    <property type="term" value="C:glutamatergic synapse"/>
    <property type="evidence" value="ECO:0007669"/>
    <property type="project" value="TreeGrafter"/>
</dbReference>
<comment type="similarity">
    <text evidence="1">Belongs to the endophilin family.</text>
</comment>
<dbReference type="SUPFAM" id="SSF50044">
    <property type="entry name" value="SH3-domain"/>
    <property type="match status" value="1"/>
</dbReference>
<evidence type="ECO:0000256" key="3">
    <source>
        <dbReference type="PROSITE-ProRule" id="PRU00192"/>
    </source>
</evidence>
<dbReference type="PANTHER" id="PTHR14167:SF45">
    <property type="entry name" value="ENDOPHILIN-A3"/>
    <property type="match status" value="1"/>
</dbReference>
<dbReference type="PANTHER" id="PTHR14167">
    <property type="entry name" value="SH3 DOMAIN-CONTAINING"/>
    <property type="match status" value="1"/>
</dbReference>
<gene>
    <name evidence="8" type="primary">sh3gl3b</name>
</gene>
<dbReference type="GO" id="GO:0005737">
    <property type="term" value="C:cytoplasm"/>
    <property type="evidence" value="ECO:0007669"/>
    <property type="project" value="InterPro"/>
</dbReference>
<feature type="domain" description="BAR" evidence="6">
    <location>
        <begin position="18"/>
        <end position="252"/>
    </location>
</feature>
<keyword evidence="2 3" id="KW-0728">SH3 domain</keyword>
<dbReference type="InterPro" id="IPR036028">
    <property type="entry name" value="SH3-like_dom_sf"/>
</dbReference>
<dbReference type="Gene3D" id="2.30.30.40">
    <property type="entry name" value="SH3 Domains"/>
    <property type="match status" value="1"/>
</dbReference>
<dbReference type="Gene3D" id="1.20.1270.60">
    <property type="entry name" value="Arfaptin homology (AH) domain/BAR domain"/>
    <property type="match status" value="1"/>
</dbReference>
<dbReference type="InterPro" id="IPR001452">
    <property type="entry name" value="SH3_domain"/>
</dbReference>
<keyword evidence="7" id="KW-1185">Reference proteome</keyword>
<feature type="compositionally biased region" description="Pro residues" evidence="4">
    <location>
        <begin position="307"/>
        <end position="317"/>
    </location>
</feature>
<dbReference type="InterPro" id="IPR004148">
    <property type="entry name" value="BAR_dom"/>
</dbReference>
<dbReference type="SMART" id="SM00326">
    <property type="entry name" value="SH3"/>
    <property type="match status" value="1"/>
</dbReference>
<dbReference type="Pfam" id="PF03114">
    <property type="entry name" value="BAR"/>
    <property type="match status" value="1"/>
</dbReference>
<dbReference type="InterPro" id="IPR050384">
    <property type="entry name" value="Endophilin_SH3RF"/>
</dbReference>
<dbReference type="AlphaFoldDB" id="A0A2I4CEN8"/>
<evidence type="ECO:0000259" key="5">
    <source>
        <dbReference type="PROSITE" id="PS50002"/>
    </source>
</evidence>
<dbReference type="GO" id="GO:0098793">
    <property type="term" value="C:presynapse"/>
    <property type="evidence" value="ECO:0007669"/>
    <property type="project" value="TreeGrafter"/>
</dbReference>
<name>A0A2I4CEN8_AUSLI</name>
<feature type="domain" description="SH3" evidence="5">
    <location>
        <begin position="327"/>
        <end position="386"/>
    </location>
</feature>
<dbReference type="GO" id="GO:0016191">
    <property type="term" value="P:synaptic vesicle uncoating"/>
    <property type="evidence" value="ECO:0007669"/>
    <property type="project" value="TreeGrafter"/>
</dbReference>
<evidence type="ECO:0000256" key="1">
    <source>
        <dbReference type="ARBA" id="ARBA00006697"/>
    </source>
</evidence>
<dbReference type="STRING" id="52670.A0A2I4CEN8"/>
<feature type="region of interest" description="Disordered" evidence="4">
    <location>
        <begin position="294"/>
        <end position="317"/>
    </location>
</feature>
<reference evidence="8" key="1">
    <citation type="submission" date="2025-08" db="UniProtKB">
        <authorList>
            <consortium name="RefSeq"/>
        </authorList>
    </citation>
    <scope>IDENTIFICATION</scope>
    <source>
        <strain evidence="8">Quisiro</strain>
        <tissue evidence="8">Liver</tissue>
    </source>
</reference>
<evidence type="ECO:0000256" key="4">
    <source>
        <dbReference type="SAM" id="MobiDB-lite"/>
    </source>
</evidence>
<dbReference type="CTD" id="393150"/>
<evidence type="ECO:0000313" key="7">
    <source>
        <dbReference type="Proteomes" id="UP000192220"/>
    </source>
</evidence>